<feature type="transmembrane region" description="Helical" evidence="1">
    <location>
        <begin position="59"/>
        <end position="78"/>
    </location>
</feature>
<protein>
    <submittedName>
        <fullName evidence="3">Putative membrane protein</fullName>
    </submittedName>
</protein>
<accession>R4KU53</accession>
<feature type="transmembrane region" description="Helical" evidence="1">
    <location>
        <begin position="384"/>
        <end position="406"/>
    </location>
</feature>
<keyword evidence="4" id="KW-1185">Reference proteome</keyword>
<evidence type="ECO:0000256" key="1">
    <source>
        <dbReference type="SAM" id="Phobius"/>
    </source>
</evidence>
<evidence type="ECO:0000259" key="2">
    <source>
        <dbReference type="Pfam" id="PF03703"/>
    </source>
</evidence>
<dbReference type="PANTHER" id="PTHR34473:SF2">
    <property type="entry name" value="UPF0699 TRANSMEMBRANE PROTEIN YDBT"/>
    <property type="match status" value="1"/>
</dbReference>
<name>R4KU53_9FIRM</name>
<feature type="transmembrane region" description="Helical" evidence="1">
    <location>
        <begin position="185"/>
        <end position="209"/>
    </location>
</feature>
<dbReference type="InterPro" id="IPR005182">
    <property type="entry name" value="YdbS-like_PH"/>
</dbReference>
<organism evidence="3 4">
    <name type="scientific">Desulfoscipio gibsoniae DSM 7213</name>
    <dbReference type="NCBI Taxonomy" id="767817"/>
    <lineage>
        <taxon>Bacteria</taxon>
        <taxon>Bacillati</taxon>
        <taxon>Bacillota</taxon>
        <taxon>Clostridia</taxon>
        <taxon>Eubacteriales</taxon>
        <taxon>Desulfallaceae</taxon>
        <taxon>Desulfoscipio</taxon>
    </lineage>
</organism>
<feature type="transmembrane region" description="Helical" evidence="1">
    <location>
        <begin position="229"/>
        <end position="253"/>
    </location>
</feature>
<reference evidence="3 4" key="1">
    <citation type="submission" date="2012-01" db="EMBL/GenBank/DDBJ databases">
        <title>Complete sequence of Desulfotomaculum gibsoniae DSM 7213.</title>
        <authorList>
            <consortium name="US DOE Joint Genome Institute"/>
            <person name="Lucas S."/>
            <person name="Han J."/>
            <person name="Lapidus A."/>
            <person name="Cheng J.-F."/>
            <person name="Goodwin L."/>
            <person name="Pitluck S."/>
            <person name="Peters L."/>
            <person name="Ovchinnikova G."/>
            <person name="Teshima H."/>
            <person name="Detter J.C."/>
            <person name="Han C."/>
            <person name="Tapia R."/>
            <person name="Land M."/>
            <person name="Hauser L."/>
            <person name="Kyrpides N."/>
            <person name="Ivanova N."/>
            <person name="Pagani I."/>
            <person name="Parshina S."/>
            <person name="Plugge C."/>
            <person name="Muyzer G."/>
            <person name="Kuever J."/>
            <person name="Ivanova A."/>
            <person name="Nazina T."/>
            <person name="Klenk H.-P."/>
            <person name="Brambilla E."/>
            <person name="Spring S."/>
            <person name="Stams A.F."/>
            <person name="Woyke T."/>
        </authorList>
    </citation>
    <scope>NUCLEOTIDE SEQUENCE [LARGE SCALE GENOMIC DNA]</scope>
    <source>
        <strain evidence="3 4">DSM 7213</strain>
    </source>
</reference>
<evidence type="ECO:0000313" key="4">
    <source>
        <dbReference type="Proteomes" id="UP000013520"/>
    </source>
</evidence>
<keyword evidence="1" id="KW-0812">Transmembrane</keyword>
<dbReference type="eggNOG" id="COG3428">
    <property type="taxonomic scope" value="Bacteria"/>
</dbReference>
<dbReference type="HOGENOM" id="CLU_024617_6_0_9"/>
<feature type="domain" description="YdbS-like PH" evidence="2">
    <location>
        <begin position="80"/>
        <end position="158"/>
    </location>
</feature>
<feature type="domain" description="YdbS-like PH" evidence="2">
    <location>
        <begin position="258"/>
        <end position="330"/>
    </location>
</feature>
<dbReference type="STRING" id="767817.Desgi_3828"/>
<dbReference type="PANTHER" id="PTHR34473">
    <property type="entry name" value="UPF0699 TRANSMEMBRANE PROTEIN YDBS"/>
    <property type="match status" value="1"/>
</dbReference>
<dbReference type="InterPro" id="IPR014529">
    <property type="entry name" value="UCP026631"/>
</dbReference>
<feature type="domain" description="YdbS-like PH" evidence="2">
    <location>
        <begin position="399"/>
        <end position="475"/>
    </location>
</feature>
<dbReference type="PIRSF" id="PIRSF026631">
    <property type="entry name" value="UCP026631"/>
    <property type="match status" value="1"/>
</dbReference>
<feature type="transmembrane region" description="Helical" evidence="1">
    <location>
        <begin position="25"/>
        <end position="47"/>
    </location>
</feature>
<keyword evidence="1" id="KW-0472">Membrane</keyword>
<keyword evidence="1" id="KW-1133">Transmembrane helix</keyword>
<dbReference type="KEGG" id="dgi:Desgi_3828"/>
<sequence length="499" mass="56028">MSSGTGLPVWPGCPMMISEPRRLHLLGILLGAFKLLKDFLLPLVIFLVTRILQRGYSPFWLFVTGTVIILVVLAWGLVSWLRFTFRVENGALVVEQGVLVRKRIVIPRERIQAIDFNQGVWHRLFNVVSVQVETAGGEKPEAILYALSMPVARELRQSLLLSGVEEGRKGVSGAAILKRLSFKELLLFGATSGGALGLVVSLFSGAWALLDDIGLELNWQQYVNWVWSYVNLMYLILFTVLTLWLLATLGMVFKYGGFTLTRSGDKLQVVYGLLQRRQVSIPVGRIQAVRLVEGVLRQPLGCFTLHVESAGYGPQSHEKTLLWPLARQKELESLLGEFLPEFAIKIPLQPLPFKAMRRYVLRGFIPGILLVLPVLAWLPRGELALALPILGALWGFWGYKSAGWGVQGNMLAVRSRSLARTTFIVPNRSVQSFSTSYTIWQHRAGFMSFDLDLASQASFGLTDISLTDADTLTHWFGQRHRGNFDETWPHTRDFSHEKI</sequence>
<dbReference type="OrthoDB" id="1932701at2"/>
<gene>
    <name evidence="3" type="ORF">Desgi_3828</name>
</gene>
<feature type="transmembrane region" description="Helical" evidence="1">
    <location>
        <begin position="359"/>
        <end position="378"/>
    </location>
</feature>
<dbReference type="Proteomes" id="UP000013520">
    <property type="component" value="Chromosome"/>
</dbReference>
<proteinExistence type="predicted"/>
<dbReference type="EMBL" id="CP003273">
    <property type="protein sequence ID" value="AGL03141.1"/>
    <property type="molecule type" value="Genomic_DNA"/>
</dbReference>
<dbReference type="AlphaFoldDB" id="R4KU53"/>
<dbReference type="Pfam" id="PF03703">
    <property type="entry name" value="bPH_2"/>
    <property type="match status" value="3"/>
</dbReference>
<evidence type="ECO:0000313" key="3">
    <source>
        <dbReference type="EMBL" id="AGL03141.1"/>
    </source>
</evidence>